<keyword evidence="2" id="KW-0472">Membrane</keyword>
<dbReference type="GO" id="GO:1990782">
    <property type="term" value="F:protein tyrosine kinase binding"/>
    <property type="evidence" value="ECO:0007669"/>
    <property type="project" value="TreeGrafter"/>
</dbReference>
<dbReference type="Proteomes" id="UP001311232">
    <property type="component" value="Unassembled WGS sequence"/>
</dbReference>
<comment type="caution">
    <text evidence="5">The sequence shown here is derived from an EMBL/GenBank/DDBJ whole genome shotgun (WGS) entry which is preliminary data.</text>
</comment>
<reference evidence="5 6" key="1">
    <citation type="submission" date="2021-06" db="EMBL/GenBank/DDBJ databases">
        <authorList>
            <person name="Palmer J.M."/>
        </authorList>
    </citation>
    <scope>NUCLEOTIDE SEQUENCE [LARGE SCALE GENOMIC DNA]</scope>
    <source>
        <strain evidence="5 6">MEX-2019</strain>
        <tissue evidence="5">Muscle</tissue>
    </source>
</reference>
<dbReference type="GO" id="GO:0070374">
    <property type="term" value="P:positive regulation of ERK1 and ERK2 cascade"/>
    <property type="evidence" value="ECO:0007669"/>
    <property type="project" value="TreeGrafter"/>
</dbReference>
<feature type="domain" description="Ig-like" evidence="4">
    <location>
        <begin position="111"/>
        <end position="218"/>
    </location>
</feature>
<dbReference type="InterPro" id="IPR003599">
    <property type="entry name" value="Ig_sub"/>
</dbReference>
<dbReference type="InterPro" id="IPR007110">
    <property type="entry name" value="Ig-like_dom"/>
</dbReference>
<dbReference type="SUPFAM" id="SSF48726">
    <property type="entry name" value="Immunoglobulin"/>
    <property type="match status" value="2"/>
</dbReference>
<name>A0AAV9QZL4_9TELE</name>
<dbReference type="Gene3D" id="2.60.40.10">
    <property type="entry name" value="Immunoglobulins"/>
    <property type="match status" value="1"/>
</dbReference>
<feature type="transmembrane region" description="Helical" evidence="2">
    <location>
        <begin position="237"/>
        <end position="260"/>
    </location>
</feature>
<dbReference type="GO" id="GO:0035723">
    <property type="term" value="P:interleukin-15-mediated signaling pathway"/>
    <property type="evidence" value="ECO:0007669"/>
    <property type="project" value="TreeGrafter"/>
</dbReference>
<dbReference type="InterPro" id="IPR013106">
    <property type="entry name" value="Ig_V-set"/>
</dbReference>
<dbReference type="SMART" id="SM00409">
    <property type="entry name" value="IG"/>
    <property type="match status" value="1"/>
</dbReference>
<accession>A0AAV9QZL4</accession>
<dbReference type="InterPro" id="IPR013783">
    <property type="entry name" value="Ig-like_fold"/>
</dbReference>
<dbReference type="GO" id="GO:0042289">
    <property type="term" value="F:MHC class II protein binding"/>
    <property type="evidence" value="ECO:0007669"/>
    <property type="project" value="TreeGrafter"/>
</dbReference>
<dbReference type="InterPro" id="IPR036179">
    <property type="entry name" value="Ig-like_dom_sf"/>
</dbReference>
<sequence>MVVFFILLLQFTGALSRDEDLLLCFTVRAGDDVTLPCKNVVAGHSNCDTTTWIYSKPRQTVELINLGQVKHTRSDRLSVSADCSLVLKKVTAEDVGLYTCRQFIFQTQSGPDARVHLTLLTLTEHQDQDSVTLSCSVLTDGQCKHRVKWLFKGKDVDKENRELNKSSSSCSAAVTFRTSHFSYTSRFNLFSCEVKTGDEVQLFTFSSRPSDKEKTTVTSSGTPKLEETPDNKATDLMWLYIILPLVLVPLVTAVVVFVLLKKSKGNKTEKHSTDAPTLRPAGAASENQQHEVELENGASYASISFTNTKKSNNSTVKHKDEFDTVTYSTVKTSSPDPSSLYASIK</sequence>
<keyword evidence="3" id="KW-0732">Signal</keyword>
<dbReference type="AlphaFoldDB" id="A0AAV9QZL4"/>
<feature type="region of interest" description="Disordered" evidence="1">
    <location>
        <begin position="267"/>
        <end position="291"/>
    </location>
</feature>
<dbReference type="GO" id="GO:0045121">
    <property type="term" value="C:membrane raft"/>
    <property type="evidence" value="ECO:0007669"/>
    <property type="project" value="TreeGrafter"/>
</dbReference>
<keyword evidence="2" id="KW-0812">Transmembrane</keyword>
<evidence type="ECO:0000313" key="6">
    <source>
        <dbReference type="Proteomes" id="UP001311232"/>
    </source>
</evidence>
<evidence type="ECO:0000256" key="1">
    <source>
        <dbReference type="SAM" id="MobiDB-lite"/>
    </source>
</evidence>
<proteinExistence type="predicted"/>
<feature type="chain" id="PRO_5043597540" description="Ig-like domain-containing protein" evidence="3">
    <location>
        <begin position="17"/>
        <end position="345"/>
    </location>
</feature>
<dbReference type="EMBL" id="JAHHUM010002629">
    <property type="protein sequence ID" value="KAK5602121.1"/>
    <property type="molecule type" value="Genomic_DNA"/>
</dbReference>
<dbReference type="SMART" id="SM00406">
    <property type="entry name" value="IGv"/>
    <property type="match status" value="1"/>
</dbReference>
<dbReference type="GO" id="GO:0009897">
    <property type="term" value="C:external side of plasma membrane"/>
    <property type="evidence" value="ECO:0007669"/>
    <property type="project" value="TreeGrafter"/>
</dbReference>
<evidence type="ECO:0000313" key="5">
    <source>
        <dbReference type="EMBL" id="KAK5602121.1"/>
    </source>
</evidence>
<keyword evidence="6" id="KW-1185">Reference proteome</keyword>
<organism evidence="5 6">
    <name type="scientific">Crenichthys baileyi</name>
    <name type="common">White River springfish</name>
    <dbReference type="NCBI Taxonomy" id="28760"/>
    <lineage>
        <taxon>Eukaryota</taxon>
        <taxon>Metazoa</taxon>
        <taxon>Chordata</taxon>
        <taxon>Craniata</taxon>
        <taxon>Vertebrata</taxon>
        <taxon>Euteleostomi</taxon>
        <taxon>Actinopterygii</taxon>
        <taxon>Neopterygii</taxon>
        <taxon>Teleostei</taxon>
        <taxon>Neoteleostei</taxon>
        <taxon>Acanthomorphata</taxon>
        <taxon>Ovalentaria</taxon>
        <taxon>Atherinomorphae</taxon>
        <taxon>Cyprinodontiformes</taxon>
        <taxon>Goodeidae</taxon>
        <taxon>Crenichthys</taxon>
    </lineage>
</organism>
<protein>
    <recommendedName>
        <fullName evidence="4">Ig-like domain-containing protein</fullName>
    </recommendedName>
</protein>
<dbReference type="GO" id="GO:0042110">
    <property type="term" value="P:T cell activation"/>
    <property type="evidence" value="ECO:0007669"/>
    <property type="project" value="TreeGrafter"/>
</dbReference>
<dbReference type="PROSITE" id="PS50835">
    <property type="entry name" value="IG_LIKE"/>
    <property type="match status" value="2"/>
</dbReference>
<evidence type="ECO:0000256" key="2">
    <source>
        <dbReference type="SAM" id="Phobius"/>
    </source>
</evidence>
<dbReference type="PANTHER" id="PTHR11422">
    <property type="entry name" value="T-CELL SURFACE GLYCOPROTEIN CD4"/>
    <property type="match status" value="1"/>
</dbReference>
<gene>
    <name evidence="5" type="ORF">CRENBAI_016402</name>
</gene>
<dbReference type="Pfam" id="PF07686">
    <property type="entry name" value="V-set"/>
    <property type="match status" value="1"/>
</dbReference>
<keyword evidence="2" id="KW-1133">Transmembrane helix</keyword>
<feature type="signal peptide" evidence="3">
    <location>
        <begin position="1"/>
        <end position="16"/>
    </location>
</feature>
<evidence type="ECO:0000259" key="4">
    <source>
        <dbReference type="PROSITE" id="PS50835"/>
    </source>
</evidence>
<feature type="domain" description="Ig-like" evidence="4">
    <location>
        <begin position="30"/>
        <end position="101"/>
    </location>
</feature>
<evidence type="ECO:0000256" key="3">
    <source>
        <dbReference type="SAM" id="SignalP"/>
    </source>
</evidence>
<dbReference type="PANTHER" id="PTHR11422:SF5">
    <property type="entry name" value="DIVERSE IMMUNOGLOBULIN DOMAIN-CONTAINING PROTEIN 1.1 ISOFORM X1-RELATED"/>
    <property type="match status" value="1"/>
</dbReference>